<evidence type="ECO:0000313" key="2">
    <source>
        <dbReference type="Proteomes" id="UP000295444"/>
    </source>
</evidence>
<dbReference type="EMBL" id="SNXZ01000010">
    <property type="protein sequence ID" value="TDP90522.1"/>
    <property type="molecule type" value="Genomic_DNA"/>
</dbReference>
<protein>
    <submittedName>
        <fullName evidence="1">Uncharacterized protein</fullName>
    </submittedName>
</protein>
<sequence length="253" mass="26859">MTTPKSPTKQADTIVDKTGAELEEARAAHAALADQKLEAQTAATDLANEADGLETRLRDGDRSITYKDITEAQEKAKHAALVAVSFEREIEEAETTEKRASLAHAAARLTALEDRFGAALGKAAKPIVDNLAGLLQGLQETYDEYRLCVSLAAGGNGTPHPQGLNRTLHYNPSDGYVPALELPDAGDLIAELIATGVERAFGSLQDDRAGATSTLRALSTTPKIPNHPAVEAARKTHADTHNSAVHWVKAVQA</sequence>
<dbReference type="RefSeq" id="WP_133854057.1">
    <property type="nucleotide sequence ID" value="NZ_SNXZ01000010.1"/>
</dbReference>
<dbReference type="AlphaFoldDB" id="A0A4R6RUD4"/>
<evidence type="ECO:0000313" key="1">
    <source>
        <dbReference type="EMBL" id="TDP90522.1"/>
    </source>
</evidence>
<keyword evidence="2" id="KW-1185">Reference proteome</keyword>
<accession>A0A4R6RUD4</accession>
<proteinExistence type="predicted"/>
<reference evidence="1 2" key="1">
    <citation type="submission" date="2019-03" db="EMBL/GenBank/DDBJ databases">
        <title>Genomic Encyclopedia of Type Strains, Phase IV (KMG-IV): sequencing the most valuable type-strain genomes for metagenomic binning, comparative biology and taxonomic classification.</title>
        <authorList>
            <person name="Goeker M."/>
        </authorList>
    </citation>
    <scope>NUCLEOTIDE SEQUENCE [LARGE SCALE GENOMIC DNA]</scope>
    <source>
        <strain evidence="1 2">DSM 45361</strain>
    </source>
</reference>
<gene>
    <name evidence="1" type="ORF">EV186_11062</name>
</gene>
<organism evidence="1 2">
    <name type="scientific">Labedaea rhizosphaerae</name>
    <dbReference type="NCBI Taxonomy" id="598644"/>
    <lineage>
        <taxon>Bacteria</taxon>
        <taxon>Bacillati</taxon>
        <taxon>Actinomycetota</taxon>
        <taxon>Actinomycetes</taxon>
        <taxon>Pseudonocardiales</taxon>
        <taxon>Pseudonocardiaceae</taxon>
        <taxon>Labedaea</taxon>
    </lineage>
</organism>
<dbReference type="OrthoDB" id="9970700at2"/>
<dbReference type="Proteomes" id="UP000295444">
    <property type="component" value="Unassembled WGS sequence"/>
</dbReference>
<name>A0A4R6RUD4_LABRH</name>
<comment type="caution">
    <text evidence="1">The sequence shown here is derived from an EMBL/GenBank/DDBJ whole genome shotgun (WGS) entry which is preliminary data.</text>
</comment>